<dbReference type="EMBL" id="FOIM01000016">
    <property type="protein sequence ID" value="SET83826.1"/>
    <property type="molecule type" value="Genomic_DNA"/>
</dbReference>
<feature type="transmembrane region" description="Helical" evidence="1">
    <location>
        <begin position="426"/>
        <end position="447"/>
    </location>
</feature>
<feature type="transmembrane region" description="Helical" evidence="1">
    <location>
        <begin position="396"/>
        <end position="419"/>
    </location>
</feature>
<feature type="transmembrane region" description="Helical" evidence="1">
    <location>
        <begin position="220"/>
        <end position="239"/>
    </location>
</feature>
<dbReference type="PROSITE" id="PS51257">
    <property type="entry name" value="PROKAR_LIPOPROTEIN"/>
    <property type="match status" value="1"/>
</dbReference>
<evidence type="ECO:0000256" key="1">
    <source>
        <dbReference type="SAM" id="Phobius"/>
    </source>
</evidence>
<sequence length="500" mass="55229">MMLVRSHVRLTLRQKLPVFLAGCLIFSLSCRLHTRLTFEQYLLSVVSDHYYLIYFVIPMALLTYYSWMEDDSEIAIVRFPSYYSYFCRKWLAAGAAAAAVLGVQTGVVLLAGAGLAGGNRWALSEGTAVSELFSVLELYFKNPVSAFAAYTMYQLAGTWFLAGLCMWLDRVAGSRGAVRILMGLYALAAVWIKIPGLQGIPVTGLNHLLILHHSLGLGRLAVTVATAGLLAMIILWTACDRRRFGPLSLPAFGRGLVPYYMRKLFSIRNLAVLCAVAALIAGYKGLAYPDECTAEDWVLLLFSGHGTGYLHILSFLEMLIVNGAPVYLLAAFMEETVRGQPLFVTIRAAGRRNMLTALWKAGFLFLFLYCVIWFLGGLLGMKLLGYELTAHAWKCLAGSVGLKFCDVLFQYLVMFTIYLCTKQITAGFLAILGGNFLCILPSGFASYCPFGLSSTVRLGTAGLYPGITFLIAFDIQILLILLLGAWNLKYGWRRLLNQPL</sequence>
<feature type="transmembrane region" description="Helical" evidence="1">
    <location>
        <begin position="180"/>
        <end position="200"/>
    </location>
</feature>
<proteinExistence type="predicted"/>
<protein>
    <submittedName>
        <fullName evidence="2">Uncharacterized protein</fullName>
    </submittedName>
</protein>
<feature type="transmembrane region" description="Helical" evidence="1">
    <location>
        <begin position="89"/>
        <end position="116"/>
    </location>
</feature>
<reference evidence="3" key="1">
    <citation type="submission" date="2016-10" db="EMBL/GenBank/DDBJ databases">
        <authorList>
            <person name="Varghese N."/>
            <person name="Submissions S."/>
        </authorList>
    </citation>
    <scope>NUCLEOTIDE SEQUENCE [LARGE SCALE GENOMIC DNA]</scope>
    <source>
        <strain evidence="3">NLAE-zl-G277</strain>
    </source>
</reference>
<feature type="transmembrane region" description="Helical" evidence="1">
    <location>
        <begin position="50"/>
        <end position="68"/>
    </location>
</feature>
<feature type="transmembrane region" description="Helical" evidence="1">
    <location>
        <begin position="354"/>
        <end position="376"/>
    </location>
</feature>
<feature type="transmembrane region" description="Helical" evidence="1">
    <location>
        <begin position="270"/>
        <end position="288"/>
    </location>
</feature>
<keyword evidence="1" id="KW-0812">Transmembrane</keyword>
<feature type="transmembrane region" description="Helical" evidence="1">
    <location>
        <begin position="308"/>
        <end position="333"/>
    </location>
</feature>
<dbReference type="AlphaFoldDB" id="A0A1I0HIX4"/>
<keyword evidence="3" id="KW-1185">Reference proteome</keyword>
<evidence type="ECO:0000313" key="2">
    <source>
        <dbReference type="EMBL" id="SET83826.1"/>
    </source>
</evidence>
<keyword evidence="1" id="KW-1133">Transmembrane helix</keyword>
<dbReference type="STRING" id="460384.SAMN05216313_11660"/>
<organism evidence="2 3">
    <name type="scientific">Enterocloster lavalensis</name>
    <dbReference type="NCBI Taxonomy" id="460384"/>
    <lineage>
        <taxon>Bacteria</taxon>
        <taxon>Bacillati</taxon>
        <taxon>Bacillota</taxon>
        <taxon>Clostridia</taxon>
        <taxon>Lachnospirales</taxon>
        <taxon>Lachnospiraceae</taxon>
        <taxon>Enterocloster</taxon>
    </lineage>
</organism>
<feature type="transmembrane region" description="Helical" evidence="1">
    <location>
        <begin position="147"/>
        <end position="168"/>
    </location>
</feature>
<gene>
    <name evidence="2" type="ORF">SAMN05216313_11660</name>
</gene>
<dbReference type="Proteomes" id="UP000198508">
    <property type="component" value="Unassembled WGS sequence"/>
</dbReference>
<feature type="transmembrane region" description="Helical" evidence="1">
    <location>
        <begin position="467"/>
        <end position="488"/>
    </location>
</feature>
<evidence type="ECO:0000313" key="3">
    <source>
        <dbReference type="Proteomes" id="UP000198508"/>
    </source>
</evidence>
<accession>A0A1I0HIX4</accession>
<dbReference type="RefSeq" id="WP_092365488.1">
    <property type="nucleotide sequence ID" value="NZ_DAINWJ010000117.1"/>
</dbReference>
<name>A0A1I0HIX4_9FIRM</name>
<dbReference type="GeneID" id="93277435"/>
<keyword evidence="1" id="KW-0472">Membrane</keyword>